<name>A0A6J6KL55_9ZZZZ</name>
<sequence>MAIVHANSWGWRRFSQRSAVDRAKALAMSAAPPARAELVALMLSAVAKTMGAG</sequence>
<protein>
    <submittedName>
        <fullName evidence="1">Unannotated protein</fullName>
    </submittedName>
</protein>
<dbReference type="EMBL" id="CAEZWB010000077">
    <property type="protein sequence ID" value="CAB4648894.1"/>
    <property type="molecule type" value="Genomic_DNA"/>
</dbReference>
<reference evidence="1" key="1">
    <citation type="submission" date="2020-05" db="EMBL/GenBank/DDBJ databases">
        <authorList>
            <person name="Chiriac C."/>
            <person name="Salcher M."/>
            <person name="Ghai R."/>
            <person name="Kavagutti S V."/>
        </authorList>
    </citation>
    <scope>NUCLEOTIDE SEQUENCE</scope>
</reference>
<gene>
    <name evidence="1" type="ORF">UFOPK2166_00692</name>
</gene>
<organism evidence="1">
    <name type="scientific">freshwater metagenome</name>
    <dbReference type="NCBI Taxonomy" id="449393"/>
    <lineage>
        <taxon>unclassified sequences</taxon>
        <taxon>metagenomes</taxon>
        <taxon>ecological metagenomes</taxon>
    </lineage>
</organism>
<evidence type="ECO:0000313" key="1">
    <source>
        <dbReference type="EMBL" id="CAB4648894.1"/>
    </source>
</evidence>
<accession>A0A6J6KL55</accession>
<proteinExistence type="predicted"/>
<dbReference type="AlphaFoldDB" id="A0A6J6KL55"/>